<gene>
    <name evidence="2" type="ORF">HAX54_035343</name>
</gene>
<accession>A0ABS8SF57</accession>
<dbReference type="Proteomes" id="UP000823775">
    <property type="component" value="Unassembled WGS sequence"/>
</dbReference>
<feature type="compositionally biased region" description="Basic and acidic residues" evidence="1">
    <location>
        <begin position="37"/>
        <end position="46"/>
    </location>
</feature>
<keyword evidence="3" id="KW-1185">Reference proteome</keyword>
<feature type="region of interest" description="Disordered" evidence="1">
    <location>
        <begin position="1"/>
        <end position="70"/>
    </location>
</feature>
<reference evidence="2 3" key="1">
    <citation type="journal article" date="2021" name="BMC Genomics">
        <title>Datura genome reveals duplications of psychoactive alkaloid biosynthetic genes and high mutation rate following tissue culture.</title>
        <authorList>
            <person name="Rajewski A."/>
            <person name="Carter-House D."/>
            <person name="Stajich J."/>
            <person name="Litt A."/>
        </authorList>
    </citation>
    <scope>NUCLEOTIDE SEQUENCE [LARGE SCALE GENOMIC DNA]</scope>
    <source>
        <strain evidence="2">AR-01</strain>
    </source>
</reference>
<evidence type="ECO:0000313" key="3">
    <source>
        <dbReference type="Proteomes" id="UP000823775"/>
    </source>
</evidence>
<evidence type="ECO:0000256" key="1">
    <source>
        <dbReference type="SAM" id="MobiDB-lite"/>
    </source>
</evidence>
<organism evidence="2 3">
    <name type="scientific">Datura stramonium</name>
    <name type="common">Jimsonweed</name>
    <name type="synonym">Common thornapple</name>
    <dbReference type="NCBI Taxonomy" id="4076"/>
    <lineage>
        <taxon>Eukaryota</taxon>
        <taxon>Viridiplantae</taxon>
        <taxon>Streptophyta</taxon>
        <taxon>Embryophyta</taxon>
        <taxon>Tracheophyta</taxon>
        <taxon>Spermatophyta</taxon>
        <taxon>Magnoliopsida</taxon>
        <taxon>eudicotyledons</taxon>
        <taxon>Gunneridae</taxon>
        <taxon>Pentapetalae</taxon>
        <taxon>asterids</taxon>
        <taxon>lamiids</taxon>
        <taxon>Solanales</taxon>
        <taxon>Solanaceae</taxon>
        <taxon>Solanoideae</taxon>
        <taxon>Datureae</taxon>
        <taxon>Datura</taxon>
    </lineage>
</organism>
<protein>
    <submittedName>
        <fullName evidence="2">Uncharacterized protein</fullName>
    </submittedName>
</protein>
<comment type="caution">
    <text evidence="2">The sequence shown here is derived from an EMBL/GenBank/DDBJ whole genome shotgun (WGS) entry which is preliminary data.</text>
</comment>
<feature type="compositionally biased region" description="Polar residues" evidence="1">
    <location>
        <begin position="54"/>
        <end position="69"/>
    </location>
</feature>
<feature type="compositionally biased region" description="Polar residues" evidence="1">
    <location>
        <begin position="1"/>
        <end position="21"/>
    </location>
</feature>
<sequence>MDGSEKNSSQRHVYEGSMTQEEITRSEKSMEEEEGVRDDSSERNNDGEGEGEQMTHTAESSPPSPSSDTRLVKPIIYSHYNFETSIDRHPNLTGDIIVRPGMEKIVHLRILPTPSEMTKNFLNGFVPLEVTRDDKIKRLERDLVGVVAIKKNCRVVENDLEPSRELVDFGVVGGDATTINRVEIGEFSLTCYWWRWRIFSECWW</sequence>
<proteinExistence type="predicted"/>
<evidence type="ECO:0000313" key="2">
    <source>
        <dbReference type="EMBL" id="MCD7457531.1"/>
    </source>
</evidence>
<dbReference type="EMBL" id="JACEIK010000461">
    <property type="protein sequence ID" value="MCD7457531.1"/>
    <property type="molecule type" value="Genomic_DNA"/>
</dbReference>
<name>A0ABS8SF57_DATST</name>